<gene>
    <name evidence="7" type="ORF">BHF72_1032</name>
</gene>
<dbReference type="RefSeq" id="WP_069796469.1">
    <property type="nucleotide sequence ID" value="NZ_CP034157.1"/>
</dbReference>
<dbReference type="InterPro" id="IPR026444">
    <property type="entry name" value="Secre_tail"/>
</dbReference>
<reference evidence="7 8" key="1">
    <citation type="submission" date="2016-09" db="EMBL/GenBank/DDBJ databases">
        <authorList>
            <person name="Capua I."/>
            <person name="De Benedictis P."/>
            <person name="Joannis T."/>
            <person name="Lombin L.H."/>
            <person name="Cattoli G."/>
        </authorList>
    </citation>
    <scope>NUCLEOTIDE SEQUENCE [LARGE SCALE GENOMIC DNA]</scope>
    <source>
        <strain evidence="7 8">NRS-1</strain>
    </source>
</reference>
<dbReference type="GO" id="GO:0004553">
    <property type="term" value="F:hydrolase activity, hydrolyzing O-glycosyl compounds"/>
    <property type="evidence" value="ECO:0007669"/>
    <property type="project" value="InterPro"/>
</dbReference>
<name>A0A1E5UHY2_9FLAO</name>
<feature type="domain" description="Secretion system C-terminal sorting" evidence="6">
    <location>
        <begin position="758"/>
        <end position="828"/>
    </location>
</feature>
<dbReference type="SUPFAM" id="SSF51011">
    <property type="entry name" value="Glycosyl hydrolase domain"/>
    <property type="match status" value="1"/>
</dbReference>
<evidence type="ECO:0000256" key="4">
    <source>
        <dbReference type="ARBA" id="ARBA00023295"/>
    </source>
</evidence>
<dbReference type="SUPFAM" id="SSF81296">
    <property type="entry name" value="E set domains"/>
    <property type="match status" value="1"/>
</dbReference>
<comment type="caution">
    <text evidence="7">The sequence shown here is derived from an EMBL/GenBank/DDBJ whole genome shotgun (WGS) entry which is preliminary data.</text>
</comment>
<evidence type="ECO:0000259" key="5">
    <source>
        <dbReference type="Pfam" id="PF17801"/>
    </source>
</evidence>
<dbReference type="Pfam" id="PF18962">
    <property type="entry name" value="Por_Secre_tail"/>
    <property type="match status" value="1"/>
</dbReference>
<dbReference type="STRING" id="237258.SAMN04489756_11118"/>
<sequence length="829" mass="93898">MRNHYIFKIISCIILFLFSANHSYKSQNPYKAPLYWNPYEYHITREMAGVQDNYLSEQALSDNINWLEQNLKSYGYNMVCMDGWGDTSQINENGYRKSHSSHWQHDYAWWSQYLQSKGMTLGMYENPLWLHVDANDTNKKIVGTNINVSSLLDANENSLWFKWVQVDRQGAEEYVKGYVKYYADMGIKYLRVDFLSWFESGYDRNLGTVGPQRTKAQYEKALRWMREACDANGVYLSLVMPNLFNTAELEKQYGHLFRINEDAGEGTWYKFSDKDRGHRYTTWSQYANAFDGFIYWSQVTGSNKVQLDGDFLRINTFANDTEKRSVISLNILAGGPVTIADQYDTIGNDLWLYQNTELLELNTAKFVGKPLSNDPTNSNSQIWRGQLSNGDWIIGFFNRENTPQVRSMDFLNQLGVSGQVMVRDLWQHSNLGKMSNISLTVPPHGCVVLKLTKNSSESCNSQTITFPTIQNKDANDSPFSPSATSSAGLPIIYEVTSGPAKIVNNQIELTGINGIVYVQAKQSGGNGYCAAFPQLQSFNVSGGHYSQMYVGGSFNNWNLKQMTSENGIWKLKNQVFLAGDYELKFANTNNFTGQDWGNSNGLNGTAQQTTGGGANIVFTITNPGTYTIDFNDITLQYNITFTPNHQLNMYVGGSFNNWGLQQMTLQNDEWTKNNIPFLVGNYELKFANTSDWSGNDWGDENGLSGFAKLTTGGGANIKFNIETAGNYNIKFNDMTLYYKIYDASTLSVNDILKKGVQIYPNPAENSFFILSEKDAVKRYEIYDMSGRMIKSENTICTKCDINISGIARGNYILNVYFGNQIVGQKLIIK</sequence>
<dbReference type="SUPFAM" id="SSF51445">
    <property type="entry name" value="(Trans)glycosidases"/>
    <property type="match status" value="1"/>
</dbReference>
<dbReference type="GO" id="GO:0005975">
    <property type="term" value="P:carbohydrate metabolic process"/>
    <property type="evidence" value="ECO:0007669"/>
    <property type="project" value="InterPro"/>
</dbReference>
<dbReference type="PATRIC" id="fig|237258.4.peg.1904"/>
<dbReference type="PANTHER" id="PTHR11452:SF42">
    <property type="entry name" value="ALPHA-GALACTOSIDASE"/>
    <property type="match status" value="1"/>
</dbReference>
<dbReference type="Gene3D" id="2.60.40.1180">
    <property type="entry name" value="Golgi alpha-mannosidase II"/>
    <property type="match status" value="1"/>
</dbReference>
<dbReference type="PANTHER" id="PTHR11452">
    <property type="entry name" value="ALPHA-GALACTOSIDASE/ALPHA-N-ACETYLGALACTOSAMINIDASE"/>
    <property type="match status" value="1"/>
</dbReference>
<dbReference type="PROSITE" id="PS00512">
    <property type="entry name" value="ALPHA_GALACTOSIDASE"/>
    <property type="match status" value="1"/>
</dbReference>
<dbReference type="InterPro" id="IPR013780">
    <property type="entry name" value="Glyco_hydro_b"/>
</dbReference>
<dbReference type="InterPro" id="IPR000111">
    <property type="entry name" value="Glyco_hydro_27/36_CS"/>
</dbReference>
<protein>
    <submittedName>
        <fullName evidence="7">Por secretion system C-terminal sorting domain protein</fullName>
    </submittedName>
</protein>
<feature type="domain" description="Alpha galactosidase C-terminal" evidence="5">
    <location>
        <begin position="379"/>
        <end position="451"/>
    </location>
</feature>
<dbReference type="InterPro" id="IPR041233">
    <property type="entry name" value="Melibiase_C"/>
</dbReference>
<keyword evidence="2" id="KW-0732">Signal</keyword>
<keyword evidence="8" id="KW-1185">Reference proteome</keyword>
<evidence type="ECO:0000313" key="8">
    <source>
        <dbReference type="Proteomes" id="UP000095601"/>
    </source>
</evidence>
<dbReference type="InterPro" id="IPR013783">
    <property type="entry name" value="Ig-like_fold"/>
</dbReference>
<organism evidence="7 8">
    <name type="scientific">Cloacibacterium normanense</name>
    <dbReference type="NCBI Taxonomy" id="237258"/>
    <lineage>
        <taxon>Bacteria</taxon>
        <taxon>Pseudomonadati</taxon>
        <taxon>Bacteroidota</taxon>
        <taxon>Flavobacteriia</taxon>
        <taxon>Flavobacteriales</taxon>
        <taxon>Weeksellaceae</taxon>
    </lineage>
</organism>
<keyword evidence="4" id="KW-0326">Glycosidase</keyword>
<accession>A0A1E5UHY2</accession>
<dbReference type="Pfam" id="PF17801">
    <property type="entry name" value="Melibiase_C"/>
    <property type="match status" value="1"/>
</dbReference>
<dbReference type="EMBL" id="MKGI01000004">
    <property type="protein sequence ID" value="OEL12487.1"/>
    <property type="molecule type" value="Genomic_DNA"/>
</dbReference>
<dbReference type="AlphaFoldDB" id="A0A1E5UHY2"/>
<dbReference type="Proteomes" id="UP000095601">
    <property type="component" value="Unassembled WGS sequence"/>
</dbReference>
<dbReference type="InterPro" id="IPR002241">
    <property type="entry name" value="Glyco_hydro_27"/>
</dbReference>
<dbReference type="KEGG" id="cnr:EB819_03425"/>
<keyword evidence="3" id="KW-0378">Hydrolase</keyword>
<proteinExistence type="inferred from homology"/>
<evidence type="ECO:0000256" key="3">
    <source>
        <dbReference type="ARBA" id="ARBA00022801"/>
    </source>
</evidence>
<evidence type="ECO:0000259" key="6">
    <source>
        <dbReference type="Pfam" id="PF18962"/>
    </source>
</evidence>
<dbReference type="InterPro" id="IPR017853">
    <property type="entry name" value="GH"/>
</dbReference>
<evidence type="ECO:0000313" key="7">
    <source>
        <dbReference type="EMBL" id="OEL12487.1"/>
    </source>
</evidence>
<dbReference type="Gene3D" id="3.20.20.70">
    <property type="entry name" value="Aldolase class I"/>
    <property type="match status" value="1"/>
</dbReference>
<comment type="similarity">
    <text evidence="1">Belongs to the glycosyl hydrolase 27 family.</text>
</comment>
<evidence type="ECO:0000256" key="1">
    <source>
        <dbReference type="ARBA" id="ARBA00009743"/>
    </source>
</evidence>
<dbReference type="Gene3D" id="2.60.40.10">
    <property type="entry name" value="Immunoglobulins"/>
    <property type="match status" value="1"/>
</dbReference>
<dbReference type="Gene3D" id="2.60.40.3620">
    <property type="match status" value="1"/>
</dbReference>
<dbReference type="OrthoDB" id="8737820at2"/>
<dbReference type="InterPro" id="IPR013785">
    <property type="entry name" value="Aldolase_TIM"/>
</dbReference>
<evidence type="ECO:0000256" key="2">
    <source>
        <dbReference type="ARBA" id="ARBA00022729"/>
    </source>
</evidence>
<dbReference type="NCBIfam" id="TIGR04183">
    <property type="entry name" value="Por_Secre_tail"/>
    <property type="match status" value="1"/>
</dbReference>
<dbReference type="InterPro" id="IPR014756">
    <property type="entry name" value="Ig_E-set"/>
</dbReference>